<evidence type="ECO:0000313" key="3">
    <source>
        <dbReference type="Proteomes" id="UP000243797"/>
    </source>
</evidence>
<dbReference type="AlphaFoldDB" id="A0A2K1QTH2"/>
<keyword evidence="3" id="KW-1185">Reference proteome</keyword>
<comment type="caution">
    <text evidence="2">The sequence shown here is derived from an EMBL/GenBank/DDBJ whole genome shotgun (WGS) entry which is preliminary data.</text>
</comment>
<evidence type="ECO:0000313" key="2">
    <source>
        <dbReference type="EMBL" id="PNS18345.1"/>
    </source>
</evidence>
<sequence length="312" mass="34661">MASEIPSNANSSLQQYTTALERAHDLVQKPPPIIEKRGSAPTTRRNMTDMAYEREDLLRRIRSQEVAHADLKRKREEIWNERESLKNTEPAPKGRRETLRTMIHEIKKLNQRLFGYRAKIRALSAQVDVVTRLMIEESHKTQYMATTVQETNRSHHPDVGPTISPLPNTRPISARDRPLNPAAPAFQCTPSAPIVPPVRQIEKSTVAPILAEPYNPNAIHPETGLPMYRHEAFQRDIEARLAPSRTRTNDRNAATVHAQLCEAAGRDDPVKRAVGMHKRGKSVPVALVGYPDSGGGGGRGRGRGRGLDGGGS</sequence>
<protein>
    <submittedName>
        <fullName evidence="2">Uncharacterized protein</fullName>
    </submittedName>
</protein>
<evidence type="ECO:0000256" key="1">
    <source>
        <dbReference type="SAM" id="MobiDB-lite"/>
    </source>
</evidence>
<feature type="region of interest" description="Disordered" evidence="1">
    <location>
        <begin position="285"/>
        <end position="312"/>
    </location>
</feature>
<reference evidence="2 3" key="1">
    <citation type="submission" date="2017-06" db="EMBL/GenBank/DDBJ databases">
        <title>Draft genome sequence of a variant of Elsinoe murrayae.</title>
        <authorList>
            <person name="Cheng Q."/>
        </authorList>
    </citation>
    <scope>NUCLEOTIDE SEQUENCE [LARGE SCALE GENOMIC DNA]</scope>
    <source>
        <strain evidence="2 3">CQ-2017a</strain>
    </source>
</reference>
<feature type="region of interest" description="Disordered" evidence="1">
    <location>
        <begin position="150"/>
        <end position="169"/>
    </location>
</feature>
<name>A0A2K1QTH2_9PEZI</name>
<dbReference type="EMBL" id="NKHZ01000041">
    <property type="protein sequence ID" value="PNS18345.1"/>
    <property type="molecule type" value="Genomic_DNA"/>
</dbReference>
<organism evidence="2 3">
    <name type="scientific">Sphaceloma murrayae</name>
    <dbReference type="NCBI Taxonomy" id="2082308"/>
    <lineage>
        <taxon>Eukaryota</taxon>
        <taxon>Fungi</taxon>
        <taxon>Dikarya</taxon>
        <taxon>Ascomycota</taxon>
        <taxon>Pezizomycotina</taxon>
        <taxon>Dothideomycetes</taxon>
        <taxon>Dothideomycetidae</taxon>
        <taxon>Myriangiales</taxon>
        <taxon>Elsinoaceae</taxon>
        <taxon>Sphaceloma</taxon>
    </lineage>
</organism>
<proteinExistence type="predicted"/>
<accession>A0A2K1QTH2</accession>
<gene>
    <name evidence="2" type="ORF">CAC42_6162</name>
</gene>
<dbReference type="Proteomes" id="UP000243797">
    <property type="component" value="Unassembled WGS sequence"/>
</dbReference>
<dbReference type="InParanoid" id="A0A2K1QTH2"/>